<name>A0A7H2BCU1_9MICC</name>
<feature type="domain" description="DUF1206" evidence="2">
    <location>
        <begin position="5"/>
        <end position="71"/>
    </location>
</feature>
<dbReference type="EMBL" id="CP061539">
    <property type="protein sequence ID" value="QNV37487.1"/>
    <property type="molecule type" value="Genomic_DNA"/>
</dbReference>
<dbReference type="RefSeq" id="WP_190724366.1">
    <property type="nucleotide sequence ID" value="NZ_CP061539.1"/>
</dbReference>
<protein>
    <submittedName>
        <fullName evidence="3">DUF1206 domain-containing protein</fullName>
    </submittedName>
</protein>
<keyword evidence="1" id="KW-1133">Transmembrane helix</keyword>
<evidence type="ECO:0000313" key="4">
    <source>
        <dbReference type="Proteomes" id="UP000516404"/>
    </source>
</evidence>
<evidence type="ECO:0000259" key="2">
    <source>
        <dbReference type="Pfam" id="PF06724"/>
    </source>
</evidence>
<dbReference type="Proteomes" id="UP000516404">
    <property type="component" value="Chromosome"/>
</dbReference>
<feature type="domain" description="DUF1206" evidence="2">
    <location>
        <begin position="174"/>
        <end position="242"/>
    </location>
</feature>
<gene>
    <name evidence="3" type="ORF">IDM49_09740</name>
</gene>
<organism evidence="3 4">
    <name type="scientific">Rothia terrae</name>
    <dbReference type="NCBI Taxonomy" id="396015"/>
    <lineage>
        <taxon>Bacteria</taxon>
        <taxon>Bacillati</taxon>
        <taxon>Actinomycetota</taxon>
        <taxon>Actinomycetes</taxon>
        <taxon>Micrococcales</taxon>
        <taxon>Micrococcaceae</taxon>
        <taxon>Rothia</taxon>
    </lineage>
</organism>
<proteinExistence type="predicted"/>
<dbReference type="GeneID" id="96624521"/>
<feature type="transmembrane region" description="Helical" evidence="1">
    <location>
        <begin position="215"/>
        <end position="235"/>
    </location>
</feature>
<feature type="transmembrane region" description="Helical" evidence="1">
    <location>
        <begin position="80"/>
        <end position="100"/>
    </location>
</feature>
<keyword evidence="1" id="KW-0472">Membrane</keyword>
<feature type="transmembrane region" description="Helical" evidence="1">
    <location>
        <begin position="126"/>
        <end position="144"/>
    </location>
</feature>
<dbReference type="InterPro" id="IPR009597">
    <property type="entry name" value="DUF1206"/>
</dbReference>
<keyword evidence="1" id="KW-0812">Transmembrane</keyword>
<evidence type="ECO:0000313" key="3">
    <source>
        <dbReference type="EMBL" id="QNV37487.1"/>
    </source>
</evidence>
<dbReference type="Pfam" id="PF06724">
    <property type="entry name" value="DUF1206"/>
    <property type="match status" value="3"/>
</dbReference>
<dbReference type="AlphaFoldDB" id="A0A7H2BCU1"/>
<keyword evidence="4" id="KW-1185">Reference proteome</keyword>
<feature type="transmembrane region" description="Helical" evidence="1">
    <location>
        <begin position="176"/>
        <end position="195"/>
    </location>
</feature>
<dbReference type="KEGG" id="rter:IDM49_09740"/>
<feature type="transmembrane region" description="Helical" evidence="1">
    <location>
        <begin position="50"/>
        <end position="68"/>
    </location>
</feature>
<evidence type="ECO:0000256" key="1">
    <source>
        <dbReference type="SAM" id="Phobius"/>
    </source>
</evidence>
<feature type="transmembrane region" description="Helical" evidence="1">
    <location>
        <begin position="7"/>
        <end position="30"/>
    </location>
</feature>
<sequence length="246" mass="25153">MAARVGFVVSGILHIMIGWIAFRIATGSGGGEASNSGAMAQITATPGGQILLWIMTVGLVGLGLWRIAEAFVTPEAKDKAKSAIVGVVFLALSFSTLTFARGGSSSDGKKASSITSTVLEMPGGKILIALAGLIIIGVGAYGIFKGATKRFKKDLEAGAQGGNVGSAITISCMVGYIARGIAFAVLGIMVIWATLTSDPSKASGMDAALRTIGSQPVGVVLLIFTALGFILYGIYSIARAKYTNEV</sequence>
<reference evidence="3 4" key="1">
    <citation type="submission" date="2020-09" db="EMBL/GenBank/DDBJ databases">
        <title>Investigation of environmental microbes.</title>
        <authorList>
            <person name="Ou Y."/>
            <person name="Kang Q."/>
        </authorList>
    </citation>
    <scope>NUCLEOTIDE SEQUENCE [LARGE SCALE GENOMIC DNA]</scope>
    <source>
        <strain evidence="3 4">KJZ-14</strain>
    </source>
</reference>
<accession>A0A7H2BCU1</accession>
<feature type="domain" description="DUF1206" evidence="2">
    <location>
        <begin position="82"/>
        <end position="148"/>
    </location>
</feature>